<evidence type="ECO:0000256" key="4">
    <source>
        <dbReference type="ARBA" id="ARBA00023136"/>
    </source>
</evidence>
<evidence type="ECO:0000256" key="3">
    <source>
        <dbReference type="ARBA" id="ARBA00022989"/>
    </source>
</evidence>
<name>A0A285LUH2_9NOCA</name>
<proteinExistence type="predicted"/>
<feature type="transmembrane region" description="Helical" evidence="5">
    <location>
        <begin position="76"/>
        <end position="99"/>
    </location>
</feature>
<dbReference type="AlphaFoldDB" id="A0A285LUH2"/>
<evidence type="ECO:0000256" key="1">
    <source>
        <dbReference type="ARBA" id="ARBA00004127"/>
    </source>
</evidence>
<evidence type="ECO:0000313" key="8">
    <source>
        <dbReference type="Proteomes" id="UP000219565"/>
    </source>
</evidence>
<evidence type="ECO:0000313" key="7">
    <source>
        <dbReference type="EMBL" id="SNY88584.1"/>
    </source>
</evidence>
<protein>
    <recommendedName>
        <fullName evidence="6">DUF202 domain-containing protein</fullName>
    </recommendedName>
</protein>
<keyword evidence="3 5" id="KW-1133">Transmembrane helix</keyword>
<dbReference type="InterPro" id="IPR003807">
    <property type="entry name" value="DUF202"/>
</dbReference>
<keyword evidence="2 5" id="KW-0812">Transmembrane</keyword>
<accession>A0A285LUH2</accession>
<dbReference type="RefSeq" id="WP_097247446.1">
    <property type="nucleotide sequence ID" value="NZ_JAMTCW010000015.1"/>
</dbReference>
<dbReference type="OrthoDB" id="4774462at2"/>
<sequence>MTARDVGLAAERTALAWRRTAISAMVVAALCVDHALSSGWRDAAIAPAAAALTMFAVAVTGYLRSRWLRHGRRSRADGVIAATALAILFAGGVGVALGFTDPPR</sequence>
<organism evidence="7 8">
    <name type="scientific">Nocardia amikacinitolerans</name>
    <dbReference type="NCBI Taxonomy" id="756689"/>
    <lineage>
        <taxon>Bacteria</taxon>
        <taxon>Bacillati</taxon>
        <taxon>Actinomycetota</taxon>
        <taxon>Actinomycetes</taxon>
        <taxon>Mycobacteriales</taxon>
        <taxon>Nocardiaceae</taxon>
        <taxon>Nocardia</taxon>
    </lineage>
</organism>
<dbReference type="Proteomes" id="UP000219565">
    <property type="component" value="Unassembled WGS sequence"/>
</dbReference>
<feature type="transmembrane region" description="Helical" evidence="5">
    <location>
        <begin position="20"/>
        <end position="37"/>
    </location>
</feature>
<feature type="domain" description="DUF202" evidence="6">
    <location>
        <begin position="5"/>
        <end position="72"/>
    </location>
</feature>
<evidence type="ECO:0000256" key="2">
    <source>
        <dbReference type="ARBA" id="ARBA00022692"/>
    </source>
</evidence>
<dbReference type="Pfam" id="PF02656">
    <property type="entry name" value="DUF202"/>
    <property type="match status" value="1"/>
</dbReference>
<evidence type="ECO:0000259" key="6">
    <source>
        <dbReference type="Pfam" id="PF02656"/>
    </source>
</evidence>
<comment type="subcellular location">
    <subcellularLocation>
        <location evidence="1">Endomembrane system</location>
        <topology evidence="1">Multi-pass membrane protein</topology>
    </subcellularLocation>
</comment>
<feature type="transmembrane region" description="Helical" evidence="5">
    <location>
        <begin position="43"/>
        <end position="64"/>
    </location>
</feature>
<evidence type="ECO:0000256" key="5">
    <source>
        <dbReference type="SAM" id="Phobius"/>
    </source>
</evidence>
<reference evidence="7 8" key="1">
    <citation type="submission" date="2017-09" db="EMBL/GenBank/DDBJ databases">
        <authorList>
            <person name="Ehlers B."/>
            <person name="Leendertz F.H."/>
        </authorList>
    </citation>
    <scope>NUCLEOTIDE SEQUENCE [LARGE SCALE GENOMIC DNA]</scope>
    <source>
        <strain evidence="7 8">DSM 45537</strain>
    </source>
</reference>
<keyword evidence="4 5" id="KW-0472">Membrane</keyword>
<keyword evidence="8" id="KW-1185">Reference proteome</keyword>
<gene>
    <name evidence="7" type="ORF">SAMN04244553_5563</name>
</gene>
<dbReference type="STRING" id="1379680.GCA_001612615_01803"/>
<dbReference type="EMBL" id="OBEG01000006">
    <property type="protein sequence ID" value="SNY88584.1"/>
    <property type="molecule type" value="Genomic_DNA"/>
</dbReference>
<dbReference type="GO" id="GO:0012505">
    <property type="term" value="C:endomembrane system"/>
    <property type="evidence" value="ECO:0007669"/>
    <property type="project" value="UniProtKB-SubCell"/>
</dbReference>